<proteinExistence type="predicted"/>
<evidence type="ECO:0000313" key="3">
    <source>
        <dbReference type="EMBL" id="KOF70866.1"/>
    </source>
</evidence>
<dbReference type="Pfam" id="PF16087">
    <property type="entry name" value="DUF4817"/>
    <property type="match status" value="1"/>
</dbReference>
<evidence type="ECO:0000259" key="2">
    <source>
        <dbReference type="Pfam" id="PF16087"/>
    </source>
</evidence>
<dbReference type="PANTHER" id="PTHR47326">
    <property type="entry name" value="TRANSPOSABLE ELEMENT TC3 TRANSPOSASE-LIKE PROTEIN"/>
    <property type="match status" value="1"/>
</dbReference>
<dbReference type="PANTHER" id="PTHR47326:SF1">
    <property type="entry name" value="HTH PSQ-TYPE DOMAIN-CONTAINING PROTEIN"/>
    <property type="match status" value="1"/>
</dbReference>
<feature type="region of interest" description="Disordered" evidence="1">
    <location>
        <begin position="83"/>
        <end position="118"/>
    </location>
</feature>
<organism evidence="3">
    <name type="scientific">Octopus bimaculoides</name>
    <name type="common">California two-spotted octopus</name>
    <dbReference type="NCBI Taxonomy" id="37653"/>
    <lineage>
        <taxon>Eukaryota</taxon>
        <taxon>Metazoa</taxon>
        <taxon>Spiralia</taxon>
        <taxon>Lophotrochozoa</taxon>
        <taxon>Mollusca</taxon>
        <taxon>Cephalopoda</taxon>
        <taxon>Coleoidea</taxon>
        <taxon>Octopodiformes</taxon>
        <taxon>Octopoda</taxon>
        <taxon>Incirrata</taxon>
        <taxon>Octopodidae</taxon>
        <taxon>Octopus</taxon>
    </lineage>
</organism>
<reference evidence="3" key="1">
    <citation type="submission" date="2015-07" db="EMBL/GenBank/DDBJ databases">
        <title>MeaNS - Measles Nucleotide Surveillance Program.</title>
        <authorList>
            <person name="Tran T."/>
            <person name="Druce J."/>
        </authorList>
    </citation>
    <scope>NUCLEOTIDE SEQUENCE</scope>
    <source>
        <strain evidence="3">UCB-OBI-ISO-001</strain>
        <tissue evidence="3">Gonad</tissue>
    </source>
</reference>
<evidence type="ECO:0000256" key="1">
    <source>
        <dbReference type="SAM" id="MobiDB-lite"/>
    </source>
</evidence>
<dbReference type="AlphaFoldDB" id="A0A0L8G1G2"/>
<protein>
    <recommendedName>
        <fullName evidence="2">DUF4817 domain-containing protein</fullName>
    </recommendedName>
</protein>
<dbReference type="OrthoDB" id="6752614at2759"/>
<dbReference type="EMBL" id="KQ424530">
    <property type="protein sequence ID" value="KOF70866.1"/>
    <property type="molecule type" value="Genomic_DNA"/>
</dbReference>
<feature type="domain" description="DUF4817" evidence="2">
    <location>
        <begin position="6"/>
        <end position="57"/>
    </location>
</feature>
<gene>
    <name evidence="3" type="ORF">OCBIM_22002050mg</name>
</gene>
<accession>A0A0L8G1G2</accession>
<name>A0A0L8G1G2_OCTBM</name>
<dbReference type="InterPro" id="IPR032135">
    <property type="entry name" value="DUF4817"/>
</dbReference>
<sequence>MAGNLTNEERKWILKQYWKTGNAEMVRQKWTEEFQRPAPSRLTVYRIRDKFEQTGSVCNAQKSGRPVSVTTEENKILVAQAFTQSPQKSKKRASNELGISRRSLGRLMNRLPKKEIEK</sequence>